<dbReference type="EMBL" id="GDHF01027626">
    <property type="protein sequence ID" value="JAI24688.1"/>
    <property type="molecule type" value="Transcribed_RNA"/>
</dbReference>
<feature type="region of interest" description="Disordered" evidence="1">
    <location>
        <begin position="31"/>
        <end position="54"/>
    </location>
</feature>
<gene>
    <name evidence="2" type="ORF">c3_g3_i12</name>
</gene>
<accession>A0A0K8UDP4</accession>
<feature type="region of interest" description="Disordered" evidence="1">
    <location>
        <begin position="73"/>
        <end position="107"/>
    </location>
</feature>
<feature type="non-terminal residue" evidence="2">
    <location>
        <position position="1"/>
    </location>
</feature>
<name>A0A0K8UDP4_BACLA</name>
<dbReference type="AlphaFoldDB" id="A0A0K8UDP4"/>
<organism evidence="2">
    <name type="scientific">Bactrocera latifrons</name>
    <name type="common">Malaysian fruit fly</name>
    <name type="synonym">Chaetodacus latifrons</name>
    <dbReference type="NCBI Taxonomy" id="174628"/>
    <lineage>
        <taxon>Eukaryota</taxon>
        <taxon>Metazoa</taxon>
        <taxon>Ecdysozoa</taxon>
        <taxon>Arthropoda</taxon>
        <taxon>Hexapoda</taxon>
        <taxon>Insecta</taxon>
        <taxon>Pterygota</taxon>
        <taxon>Neoptera</taxon>
        <taxon>Endopterygota</taxon>
        <taxon>Diptera</taxon>
        <taxon>Brachycera</taxon>
        <taxon>Muscomorpha</taxon>
        <taxon>Tephritoidea</taxon>
        <taxon>Tephritidae</taxon>
        <taxon>Bactrocera</taxon>
        <taxon>Bactrocera</taxon>
    </lineage>
</organism>
<sequence>GFVTRGLKRTHCVYRHTTPTTKCLTNYEKTLKKSNLKNRPQEKSTKQKLRKQNSTHACEIYTLHSNLPTYNPRLPSAPARAVPPKTESLQKKKIHRKPRATNCNLNN</sequence>
<reference evidence="2" key="1">
    <citation type="submission" date="2015-06" db="EMBL/GenBank/DDBJ databases">
        <authorList>
            <person name="Hoefler B.C."/>
            <person name="Straight P.D."/>
        </authorList>
    </citation>
    <scope>NUCLEOTIDE SEQUENCE</scope>
</reference>
<proteinExistence type="predicted"/>
<protein>
    <submittedName>
        <fullName evidence="2">Uncharacterized protein</fullName>
    </submittedName>
</protein>
<evidence type="ECO:0000313" key="2">
    <source>
        <dbReference type="EMBL" id="JAI24688.1"/>
    </source>
</evidence>
<evidence type="ECO:0000256" key="1">
    <source>
        <dbReference type="SAM" id="MobiDB-lite"/>
    </source>
</evidence>